<evidence type="ECO:0000256" key="5">
    <source>
        <dbReference type="SAM" id="MobiDB-lite"/>
    </source>
</evidence>
<dbReference type="Proteomes" id="UP000179807">
    <property type="component" value="Unassembled WGS sequence"/>
</dbReference>
<keyword evidence="7" id="KW-0808">Transferase</keyword>
<keyword evidence="4" id="KW-0723">Serine/threonine-protein kinase</keyword>
<proteinExistence type="inferred from homology"/>
<dbReference type="PANTHER" id="PTHR24346">
    <property type="entry name" value="MAP/MICROTUBULE AFFINITY-REGULATING KINASE"/>
    <property type="match status" value="1"/>
</dbReference>
<comment type="similarity">
    <text evidence="4">Belongs to the protein kinase superfamily.</text>
</comment>
<protein>
    <submittedName>
        <fullName evidence="7">CAMK family protein kinase</fullName>
    </submittedName>
</protein>
<dbReference type="GO" id="GO:0004674">
    <property type="term" value="F:protein serine/threonine kinase activity"/>
    <property type="evidence" value="ECO:0007669"/>
    <property type="project" value="UniProtKB-KW"/>
</dbReference>
<dbReference type="InterPro" id="IPR000719">
    <property type="entry name" value="Prot_kinase_dom"/>
</dbReference>
<sequence length="367" mass="41604">MGCLFSGPLGKIPGKNIDILKGDASLEPQSEEVAIRPVQSINSWIHTTELPVIFEWRFFKIVGKGAMSHVYSTENTITGEKCAAKVYNKALLKMNTLSNEEPFHVAILREIEIMAMINHRYVLQIVEVIEDDCTNSLIIILPFAACGTLQNYIEKNPPTEETLSICFFEVAEGLRHTHSLNIVHRDLKPDNILVFSDNRFALSDFSVSTRVSGPDEKLIDTRGSPAFLSPEECLGQPFLPMPSDVWAYGVTLFSCAFNFLPFNLDQGQGKSVANTVFTVTQLLEKEELTVPEDRGFSPHLIEMLKQILNKDPLKRPTFEEIIQNPWFEKARELDKVFAEEEREAMARYRAEEEEEEAEDPHDNIPDQ</sequence>
<dbReference type="VEuPathDB" id="TrichDB:TRFO_06392"/>
<dbReference type="Gene3D" id="1.10.510.10">
    <property type="entry name" value="Transferase(Phosphotransferase) domain 1"/>
    <property type="match status" value="1"/>
</dbReference>
<dbReference type="PROSITE" id="PS00107">
    <property type="entry name" value="PROTEIN_KINASE_ATP"/>
    <property type="match status" value="1"/>
</dbReference>
<dbReference type="PANTHER" id="PTHR24346:SF77">
    <property type="entry name" value="SERINE THREONINE PROTEIN KINASE"/>
    <property type="match status" value="1"/>
</dbReference>
<dbReference type="SUPFAM" id="SSF56112">
    <property type="entry name" value="Protein kinase-like (PK-like)"/>
    <property type="match status" value="1"/>
</dbReference>
<dbReference type="Pfam" id="PF00069">
    <property type="entry name" value="Pkinase"/>
    <property type="match status" value="1"/>
</dbReference>
<name>A0A1J4JYQ1_9EUKA</name>
<evidence type="ECO:0000256" key="2">
    <source>
        <dbReference type="ARBA" id="ARBA00022840"/>
    </source>
</evidence>
<dbReference type="GO" id="GO:0005737">
    <property type="term" value="C:cytoplasm"/>
    <property type="evidence" value="ECO:0007669"/>
    <property type="project" value="TreeGrafter"/>
</dbReference>
<evidence type="ECO:0000256" key="3">
    <source>
        <dbReference type="PROSITE-ProRule" id="PRU10141"/>
    </source>
</evidence>
<dbReference type="GO" id="GO:0005524">
    <property type="term" value="F:ATP binding"/>
    <property type="evidence" value="ECO:0007669"/>
    <property type="project" value="UniProtKB-UniRule"/>
</dbReference>
<gene>
    <name evidence="7" type="ORF">TRFO_06392</name>
</gene>
<dbReference type="PROSITE" id="PS50011">
    <property type="entry name" value="PROTEIN_KINASE_DOM"/>
    <property type="match status" value="1"/>
</dbReference>
<dbReference type="FunFam" id="1.10.510.10:FF:001406">
    <property type="entry name" value="CAMK family protein kinase"/>
    <property type="match status" value="1"/>
</dbReference>
<evidence type="ECO:0000313" key="8">
    <source>
        <dbReference type="Proteomes" id="UP000179807"/>
    </source>
</evidence>
<keyword evidence="2 3" id="KW-0067">ATP-binding</keyword>
<dbReference type="SMART" id="SM00220">
    <property type="entry name" value="S_TKc"/>
    <property type="match status" value="1"/>
</dbReference>
<reference evidence="7" key="1">
    <citation type="submission" date="2016-10" db="EMBL/GenBank/DDBJ databases">
        <authorList>
            <person name="Benchimol M."/>
            <person name="Almeida L.G."/>
            <person name="Vasconcelos A.T."/>
            <person name="Perreira-Neves A."/>
            <person name="Rosa I.A."/>
            <person name="Tasca T."/>
            <person name="Bogo M.R."/>
            <person name="de Souza W."/>
        </authorList>
    </citation>
    <scope>NUCLEOTIDE SEQUENCE [LARGE SCALE GENOMIC DNA]</scope>
    <source>
        <strain evidence="7">K</strain>
    </source>
</reference>
<feature type="binding site" evidence="3">
    <location>
        <position position="85"/>
    </location>
    <ligand>
        <name>ATP</name>
        <dbReference type="ChEBI" id="CHEBI:30616"/>
    </ligand>
</feature>
<evidence type="ECO:0000256" key="4">
    <source>
        <dbReference type="RuleBase" id="RU000304"/>
    </source>
</evidence>
<dbReference type="AlphaFoldDB" id="A0A1J4JYQ1"/>
<dbReference type="InterPro" id="IPR011009">
    <property type="entry name" value="Kinase-like_dom_sf"/>
</dbReference>
<feature type="region of interest" description="Disordered" evidence="5">
    <location>
        <begin position="344"/>
        <end position="367"/>
    </location>
</feature>
<dbReference type="InterPro" id="IPR017441">
    <property type="entry name" value="Protein_kinase_ATP_BS"/>
</dbReference>
<keyword evidence="1 3" id="KW-0547">Nucleotide-binding</keyword>
<dbReference type="RefSeq" id="XP_068357235.1">
    <property type="nucleotide sequence ID" value="XM_068493069.1"/>
</dbReference>
<dbReference type="GO" id="GO:0035556">
    <property type="term" value="P:intracellular signal transduction"/>
    <property type="evidence" value="ECO:0007669"/>
    <property type="project" value="TreeGrafter"/>
</dbReference>
<organism evidence="7 8">
    <name type="scientific">Tritrichomonas foetus</name>
    <dbReference type="NCBI Taxonomy" id="1144522"/>
    <lineage>
        <taxon>Eukaryota</taxon>
        <taxon>Metamonada</taxon>
        <taxon>Parabasalia</taxon>
        <taxon>Tritrichomonadida</taxon>
        <taxon>Tritrichomonadidae</taxon>
        <taxon>Tritrichomonas</taxon>
    </lineage>
</organism>
<feature type="domain" description="Protein kinase" evidence="6">
    <location>
        <begin position="56"/>
        <end position="327"/>
    </location>
</feature>
<comment type="caution">
    <text evidence="7">The sequence shown here is derived from an EMBL/GenBank/DDBJ whole genome shotgun (WGS) entry which is preliminary data.</text>
</comment>
<dbReference type="GeneID" id="94827773"/>
<dbReference type="InterPro" id="IPR008271">
    <property type="entry name" value="Ser/Thr_kinase_AS"/>
</dbReference>
<evidence type="ECO:0000313" key="7">
    <source>
        <dbReference type="EMBL" id="OHT04099.1"/>
    </source>
</evidence>
<evidence type="ECO:0000259" key="6">
    <source>
        <dbReference type="PROSITE" id="PS50011"/>
    </source>
</evidence>
<dbReference type="PROSITE" id="PS00108">
    <property type="entry name" value="PROTEIN_KINASE_ST"/>
    <property type="match status" value="1"/>
</dbReference>
<keyword evidence="7" id="KW-0418">Kinase</keyword>
<evidence type="ECO:0000256" key="1">
    <source>
        <dbReference type="ARBA" id="ARBA00022741"/>
    </source>
</evidence>
<keyword evidence="8" id="KW-1185">Reference proteome</keyword>
<dbReference type="EMBL" id="MLAK01000804">
    <property type="protein sequence ID" value="OHT04099.1"/>
    <property type="molecule type" value="Genomic_DNA"/>
</dbReference>
<accession>A0A1J4JYQ1</accession>
<dbReference type="OrthoDB" id="68483at2759"/>